<feature type="compositionally biased region" description="Polar residues" evidence="1">
    <location>
        <begin position="297"/>
        <end position="308"/>
    </location>
</feature>
<dbReference type="CDD" id="cd10936">
    <property type="entry name" value="CE4_DAC2"/>
    <property type="match status" value="1"/>
</dbReference>
<keyword evidence="2" id="KW-1133">Transmembrane helix</keyword>
<evidence type="ECO:0000256" key="2">
    <source>
        <dbReference type="SAM" id="Phobius"/>
    </source>
</evidence>
<gene>
    <name evidence="3" type="primary">yibQ</name>
    <name evidence="3" type="ORF">GCM10011415_00900</name>
</gene>
<feature type="transmembrane region" description="Helical" evidence="2">
    <location>
        <begin position="12"/>
        <end position="36"/>
    </location>
</feature>
<keyword evidence="2" id="KW-0472">Membrane</keyword>
<dbReference type="Pfam" id="PF04748">
    <property type="entry name" value="Polysacc_deac_2"/>
    <property type="match status" value="1"/>
</dbReference>
<reference evidence="3" key="1">
    <citation type="journal article" date="2014" name="Int. J. Syst. Evol. Microbiol.">
        <title>Complete genome sequence of Corynebacterium casei LMG S-19264T (=DSM 44701T), isolated from a smear-ripened cheese.</title>
        <authorList>
            <consortium name="US DOE Joint Genome Institute (JGI-PGF)"/>
            <person name="Walter F."/>
            <person name="Albersmeier A."/>
            <person name="Kalinowski J."/>
            <person name="Ruckert C."/>
        </authorList>
    </citation>
    <scope>NUCLEOTIDE SEQUENCE</scope>
    <source>
        <strain evidence="3">CGMCC 1.15762</strain>
    </source>
</reference>
<dbReference type="EMBL" id="BMJV01000001">
    <property type="protein sequence ID" value="GGG58893.1"/>
    <property type="molecule type" value="Genomic_DNA"/>
</dbReference>
<dbReference type="GO" id="GO:0005975">
    <property type="term" value="P:carbohydrate metabolic process"/>
    <property type="evidence" value="ECO:0007669"/>
    <property type="project" value="InterPro"/>
</dbReference>
<name>A0A8J2ZGA8_9RHOB</name>
<evidence type="ECO:0000313" key="4">
    <source>
        <dbReference type="Proteomes" id="UP000617145"/>
    </source>
</evidence>
<protein>
    <recommendedName>
        <fullName evidence="5">Divergent polysaccharide deacetylase</fullName>
    </recommendedName>
</protein>
<proteinExistence type="predicted"/>
<evidence type="ECO:0008006" key="5">
    <source>
        <dbReference type="Google" id="ProtNLM"/>
    </source>
</evidence>
<feature type="compositionally biased region" description="Polar residues" evidence="1">
    <location>
        <begin position="88"/>
        <end position="101"/>
    </location>
</feature>
<evidence type="ECO:0000256" key="1">
    <source>
        <dbReference type="SAM" id="MobiDB-lite"/>
    </source>
</evidence>
<evidence type="ECO:0000313" key="3">
    <source>
        <dbReference type="EMBL" id="GGG58893.1"/>
    </source>
</evidence>
<feature type="region of interest" description="Disordered" evidence="1">
    <location>
        <begin position="42"/>
        <end position="327"/>
    </location>
</feature>
<organism evidence="3 4">
    <name type="scientific">Salipiger pallidus</name>
    <dbReference type="NCBI Taxonomy" id="1775170"/>
    <lineage>
        <taxon>Bacteria</taxon>
        <taxon>Pseudomonadati</taxon>
        <taxon>Pseudomonadota</taxon>
        <taxon>Alphaproteobacteria</taxon>
        <taxon>Rhodobacterales</taxon>
        <taxon>Roseobacteraceae</taxon>
        <taxon>Salipiger</taxon>
    </lineage>
</organism>
<comment type="caution">
    <text evidence="3">The sequence shown here is derived from an EMBL/GenBank/DDBJ whole genome shotgun (WGS) entry which is preliminary data.</text>
</comment>
<feature type="compositionally biased region" description="Basic and acidic residues" evidence="1">
    <location>
        <begin position="42"/>
        <end position="53"/>
    </location>
</feature>
<dbReference type="Proteomes" id="UP000617145">
    <property type="component" value="Unassembled WGS sequence"/>
</dbReference>
<accession>A0A8J2ZGA8</accession>
<dbReference type="InterPro" id="IPR006837">
    <property type="entry name" value="Divergent_DAC"/>
</dbReference>
<feature type="compositionally biased region" description="Low complexity" evidence="1">
    <location>
        <begin position="229"/>
        <end position="255"/>
    </location>
</feature>
<keyword evidence="2" id="KW-0812">Transmembrane</keyword>
<reference evidence="3" key="2">
    <citation type="submission" date="2020-09" db="EMBL/GenBank/DDBJ databases">
        <authorList>
            <person name="Sun Q."/>
            <person name="Zhou Y."/>
        </authorList>
    </citation>
    <scope>NUCLEOTIDE SEQUENCE</scope>
    <source>
        <strain evidence="3">CGMCC 1.15762</strain>
    </source>
</reference>
<feature type="compositionally biased region" description="Acidic residues" evidence="1">
    <location>
        <begin position="265"/>
        <end position="282"/>
    </location>
</feature>
<dbReference type="SUPFAM" id="SSF88713">
    <property type="entry name" value="Glycoside hydrolase/deacetylase"/>
    <property type="match status" value="1"/>
</dbReference>
<dbReference type="AlphaFoldDB" id="A0A8J2ZGA8"/>
<dbReference type="Gene3D" id="3.20.20.370">
    <property type="entry name" value="Glycoside hydrolase/deacetylase"/>
    <property type="match status" value="1"/>
</dbReference>
<keyword evidence="4" id="KW-1185">Reference proteome</keyword>
<dbReference type="InterPro" id="IPR011330">
    <property type="entry name" value="Glyco_hydro/deAcase_b/a-brl"/>
</dbReference>
<sequence>MRGKAEAQVMSKGFVAGIVIGSVVSVAGAGVLAIAVGPPDRQIAERTAPDPKGSDSVMPGAMQQEPVVTSEEPASDLEPLPPSEPPVTETQEPQMAMQSPQPDAAAPVMPAQGMESDGTAGRPEAPALPDTASSAPADSVPSGAADNDTPPEATTQITPLPEQPAESEAPRANAGVSDPEARLEELPDAPQTPGPDTTPEIDTASAEPILGLDPEPEAAPAPADDRAETAAIEADPADAPVEAAEAPEQMAQVQPRVMPQITPEADPEVAEAPEAATDTDDSDAPREIIGTRAGTLINRNGSASSSRLPSIGGDSAAPNSDAEVDDSRPIRRFAAAFDAAPEDPWMSIVLIDDGSGPLGPDSVGEFPFPVSFAISPSHPDAAATAAAYRAEGFEVLTIAGAPEGAQASDLEVALEGALGAVPEAVAVMEDPVMGLQAGRAMTEQAAGYLSQSGHGLLLQPRGFNTGQTLAQREGVPAISVFRDFDGQGQDPRVMRRFLDQAAFKARQEEGVVMLGRLRADTVSALLLWGLQDRASSVAMVPVSALLRRTTGG</sequence>